<proteinExistence type="predicted"/>
<organism evidence="2">
    <name type="scientific">Dunaliella tertiolecta</name>
    <name type="common">Green alga</name>
    <dbReference type="NCBI Taxonomy" id="3047"/>
    <lineage>
        <taxon>Eukaryota</taxon>
        <taxon>Viridiplantae</taxon>
        <taxon>Chlorophyta</taxon>
        <taxon>core chlorophytes</taxon>
        <taxon>Chlorophyceae</taxon>
        <taxon>CS clade</taxon>
        <taxon>Chlamydomonadales</taxon>
        <taxon>Dunaliellaceae</taxon>
        <taxon>Dunaliella</taxon>
    </lineage>
</organism>
<protein>
    <submittedName>
        <fullName evidence="2">Uncharacterized protein</fullName>
    </submittedName>
</protein>
<gene>
    <name evidence="2" type="ORF">DTER00134_LOCUS18533</name>
</gene>
<feature type="compositionally biased region" description="Low complexity" evidence="1">
    <location>
        <begin position="1"/>
        <end position="24"/>
    </location>
</feature>
<dbReference type="EMBL" id="HBIP01030544">
    <property type="protein sequence ID" value="CAE0503460.1"/>
    <property type="molecule type" value="Transcribed_RNA"/>
</dbReference>
<accession>A0A7S3VS83</accession>
<reference evidence="2" key="1">
    <citation type="submission" date="2021-01" db="EMBL/GenBank/DDBJ databases">
        <authorList>
            <person name="Corre E."/>
            <person name="Pelletier E."/>
            <person name="Niang G."/>
            <person name="Scheremetjew M."/>
            <person name="Finn R."/>
            <person name="Kale V."/>
            <person name="Holt S."/>
            <person name="Cochrane G."/>
            <person name="Meng A."/>
            <person name="Brown T."/>
            <person name="Cohen L."/>
        </authorList>
    </citation>
    <scope>NUCLEOTIDE SEQUENCE</scope>
    <source>
        <strain evidence="2">CCMP1320</strain>
    </source>
</reference>
<evidence type="ECO:0000313" key="2">
    <source>
        <dbReference type="EMBL" id="CAE0503460.1"/>
    </source>
</evidence>
<dbReference type="AlphaFoldDB" id="A0A7S3VS83"/>
<evidence type="ECO:0000256" key="1">
    <source>
        <dbReference type="SAM" id="MobiDB-lite"/>
    </source>
</evidence>
<feature type="region of interest" description="Disordered" evidence="1">
    <location>
        <begin position="1"/>
        <end position="36"/>
    </location>
</feature>
<sequence length="133" mass="14242">MKLSKGTLTSSKSFSRAAKSSRASLNSPSSMPSPTYLQQAIRGNSAFVTDARAHKPQSGMQTSRVCLYLGITGAPTLTACHWEAGCSRKPLNMDCQVFQGRTRTGTWADYCTDLSTEEAGLHAAQHSQAGILD</sequence>
<name>A0A7S3VS83_DUNTE</name>
<feature type="compositionally biased region" description="Polar residues" evidence="1">
    <location>
        <begin position="25"/>
        <end position="36"/>
    </location>
</feature>